<keyword evidence="1" id="KW-1133">Transmembrane helix</keyword>
<organism evidence="2 3">
    <name type="scientific">Thermobifida fusca TM51</name>
    <dbReference type="NCBI Taxonomy" id="1169414"/>
    <lineage>
        <taxon>Bacteria</taxon>
        <taxon>Bacillati</taxon>
        <taxon>Actinomycetota</taxon>
        <taxon>Actinomycetes</taxon>
        <taxon>Streptosporangiales</taxon>
        <taxon>Nocardiopsidaceae</taxon>
        <taxon>Thermobifida</taxon>
    </lineage>
</organism>
<comment type="caution">
    <text evidence="2">The sequence shown here is derived from an EMBL/GenBank/DDBJ whole genome shotgun (WGS) entry which is preliminary data.</text>
</comment>
<evidence type="ECO:0000313" key="3">
    <source>
        <dbReference type="Proteomes" id="UP000014184"/>
    </source>
</evidence>
<name>A0A9P2T738_THEFU</name>
<keyword evidence="1" id="KW-0812">Transmembrane</keyword>
<accession>A0A9P2T738</accession>
<evidence type="ECO:0000313" key="2">
    <source>
        <dbReference type="EMBL" id="EOR70061.1"/>
    </source>
</evidence>
<dbReference type="Proteomes" id="UP000014184">
    <property type="component" value="Unassembled WGS sequence"/>
</dbReference>
<proteinExistence type="predicted"/>
<feature type="transmembrane region" description="Helical" evidence="1">
    <location>
        <begin position="9"/>
        <end position="27"/>
    </location>
</feature>
<reference evidence="2 3" key="1">
    <citation type="journal article" date="2013" name="Genome Announc.">
        <title>Draft Genome Sequence of the Lignocellulose Decomposer Thermobifida fusca Strain TM51.</title>
        <authorList>
            <person name="Toth A."/>
            <person name="Barna T."/>
            <person name="Nagy I."/>
            <person name="Horvath B."/>
            <person name="Nagy I."/>
            <person name="Tancsics A."/>
            <person name="Kriszt B."/>
            <person name="Baka E."/>
            <person name="Fekete C."/>
            <person name="Kukolya J."/>
        </authorList>
    </citation>
    <scope>NUCLEOTIDE SEQUENCE [LARGE SCALE GENOMIC DNA]</scope>
    <source>
        <strain evidence="2 3">TM51</strain>
    </source>
</reference>
<dbReference type="EMBL" id="AOSG01000086">
    <property type="protein sequence ID" value="EOR70061.1"/>
    <property type="molecule type" value="Genomic_DNA"/>
</dbReference>
<evidence type="ECO:0000256" key="1">
    <source>
        <dbReference type="SAM" id="Phobius"/>
    </source>
</evidence>
<protein>
    <submittedName>
        <fullName evidence="2">Uncharacterized protein</fullName>
    </submittedName>
</protein>
<sequence>MLTSIVRTTVPLIVGALTTFAATHLGIKLPEEVLTELVTVVVAGIYYTVARFLEERVSPAFGRILLGLGLRGTPKYEAKP</sequence>
<keyword evidence="3" id="KW-1185">Reference proteome</keyword>
<keyword evidence="1" id="KW-0472">Membrane</keyword>
<dbReference type="RefSeq" id="WP_011293338.1">
    <property type="nucleotide sequence ID" value="NZ_AOSG01000086.1"/>
</dbReference>
<gene>
    <name evidence="2" type="ORF">TM51_14976</name>
</gene>
<dbReference type="AlphaFoldDB" id="A0A9P2T738"/>
<feature type="transmembrane region" description="Helical" evidence="1">
    <location>
        <begin position="33"/>
        <end position="53"/>
    </location>
</feature>